<keyword evidence="1" id="KW-0645">Protease</keyword>
<dbReference type="GO" id="GO:0004252">
    <property type="term" value="F:serine-type endopeptidase activity"/>
    <property type="evidence" value="ECO:0007669"/>
    <property type="project" value="InterPro"/>
</dbReference>
<comment type="caution">
    <text evidence="7">The sequence shown here is derived from an EMBL/GenBank/DDBJ whole genome shotgun (WGS) entry which is preliminary data.</text>
</comment>
<organism evidence="7 8">
    <name type="scientific">Kouleothrix aurantiaca</name>
    <dbReference type="NCBI Taxonomy" id="186479"/>
    <lineage>
        <taxon>Bacteria</taxon>
        <taxon>Bacillati</taxon>
        <taxon>Chloroflexota</taxon>
        <taxon>Chloroflexia</taxon>
        <taxon>Chloroflexales</taxon>
        <taxon>Roseiflexineae</taxon>
        <taxon>Roseiflexaceae</taxon>
        <taxon>Kouleothrix</taxon>
    </lineage>
</organism>
<name>A0A0P9CY65_9CHLR</name>
<feature type="domain" description="PA" evidence="6">
    <location>
        <begin position="4"/>
        <end position="83"/>
    </location>
</feature>
<dbReference type="EMBL" id="LJCR01001377">
    <property type="protein sequence ID" value="KPV50466.1"/>
    <property type="molecule type" value="Genomic_DNA"/>
</dbReference>
<evidence type="ECO:0000259" key="5">
    <source>
        <dbReference type="Pfam" id="PF00082"/>
    </source>
</evidence>
<keyword evidence="3" id="KW-0720">Serine protease</keyword>
<feature type="non-terminal residue" evidence="7">
    <location>
        <position position="1"/>
    </location>
</feature>
<proteinExistence type="inferred from homology"/>
<protein>
    <recommendedName>
        <fullName evidence="9">Peptidase S8</fullName>
    </recommendedName>
</protein>
<keyword evidence="2" id="KW-0378">Hydrolase</keyword>
<dbReference type="Pfam" id="PF02225">
    <property type="entry name" value="PA"/>
    <property type="match status" value="1"/>
</dbReference>
<feature type="domain" description="Peptidase S8/S53" evidence="5">
    <location>
        <begin position="104"/>
        <end position="216"/>
    </location>
</feature>
<evidence type="ECO:0000256" key="2">
    <source>
        <dbReference type="ARBA" id="ARBA00022801"/>
    </source>
</evidence>
<gene>
    <name evidence="7" type="ORF">SE17_26790</name>
</gene>
<dbReference type="PANTHER" id="PTHR10795">
    <property type="entry name" value="PROPROTEIN CONVERTASE SUBTILISIN/KEXIN"/>
    <property type="match status" value="1"/>
</dbReference>
<dbReference type="InterPro" id="IPR003137">
    <property type="entry name" value="PA_domain"/>
</dbReference>
<dbReference type="InterPro" id="IPR023828">
    <property type="entry name" value="Peptidase_S8_Ser-AS"/>
</dbReference>
<dbReference type="InterPro" id="IPR046450">
    <property type="entry name" value="PA_dom_sf"/>
</dbReference>
<accession>A0A0P9CY65</accession>
<dbReference type="Proteomes" id="UP000050509">
    <property type="component" value="Unassembled WGS sequence"/>
</dbReference>
<dbReference type="PATRIC" id="fig|186479.3.peg.1570"/>
<comment type="caution">
    <text evidence="4">Lacks conserved residue(s) required for the propagation of feature annotation.</text>
</comment>
<evidence type="ECO:0000259" key="6">
    <source>
        <dbReference type="Pfam" id="PF02225"/>
    </source>
</evidence>
<evidence type="ECO:0000256" key="3">
    <source>
        <dbReference type="ARBA" id="ARBA00022825"/>
    </source>
</evidence>
<evidence type="ECO:0000256" key="4">
    <source>
        <dbReference type="PROSITE-ProRule" id="PRU01240"/>
    </source>
</evidence>
<comment type="similarity">
    <text evidence="4">Belongs to the peptidase S8 family.</text>
</comment>
<dbReference type="InterPro" id="IPR036852">
    <property type="entry name" value="Peptidase_S8/S53_dom_sf"/>
</dbReference>
<dbReference type="PROSITE" id="PS00138">
    <property type="entry name" value="SUBTILASE_SER"/>
    <property type="match status" value="1"/>
</dbReference>
<evidence type="ECO:0000256" key="1">
    <source>
        <dbReference type="ARBA" id="ARBA00022670"/>
    </source>
</evidence>
<dbReference type="SUPFAM" id="SSF52025">
    <property type="entry name" value="PA domain"/>
    <property type="match status" value="1"/>
</dbReference>
<dbReference type="Gene3D" id="3.40.50.200">
    <property type="entry name" value="Peptidase S8/S53 domain"/>
    <property type="match status" value="1"/>
</dbReference>
<evidence type="ECO:0000313" key="8">
    <source>
        <dbReference type="Proteomes" id="UP000050509"/>
    </source>
</evidence>
<dbReference type="PROSITE" id="PS51892">
    <property type="entry name" value="SUBTILASE"/>
    <property type="match status" value="1"/>
</dbReference>
<keyword evidence="8" id="KW-1185">Reference proteome</keyword>
<reference evidence="7 8" key="1">
    <citation type="submission" date="2015-09" db="EMBL/GenBank/DDBJ databases">
        <title>Draft genome sequence of Kouleothrix aurantiaca JCM 19913.</title>
        <authorList>
            <person name="Hemp J."/>
        </authorList>
    </citation>
    <scope>NUCLEOTIDE SEQUENCE [LARGE SCALE GENOMIC DNA]</scope>
    <source>
        <strain evidence="7 8">COM-B</strain>
    </source>
</reference>
<dbReference type="CDD" id="cd02120">
    <property type="entry name" value="PA_subtilisin_like"/>
    <property type="match status" value="1"/>
</dbReference>
<dbReference type="InterPro" id="IPR045051">
    <property type="entry name" value="SBT"/>
</dbReference>
<evidence type="ECO:0000313" key="7">
    <source>
        <dbReference type="EMBL" id="KPV50466.1"/>
    </source>
</evidence>
<evidence type="ECO:0008006" key="9">
    <source>
        <dbReference type="Google" id="ProtNLM"/>
    </source>
</evidence>
<dbReference type="SUPFAM" id="SSF52743">
    <property type="entry name" value="Subtilisin-like"/>
    <property type="match status" value="1"/>
</dbReference>
<dbReference type="InterPro" id="IPR000209">
    <property type="entry name" value="Peptidase_S8/S53_dom"/>
</dbReference>
<dbReference type="GO" id="GO:0006508">
    <property type="term" value="P:proteolysis"/>
    <property type="evidence" value="ECO:0007669"/>
    <property type="project" value="UniProtKB-KW"/>
</dbReference>
<dbReference type="AlphaFoldDB" id="A0A0P9CY65"/>
<sequence length="231" mass="23409">LNRPLVNAAALGVPLCDGPLPAAARGAIVLCRRGVNPRVEKGSNVRTSGGAGMILYNPEPADVVSDNHWLPAVHIDTPAANQLLAFLAAHTSQPVTADISGGKAVLDSQSADQIAAFSSRGPLPTEQLGISKPDIAAPGVDVLSALPGGTYGENSGTSMAGPHVAGVVALMWSAQPRLIGNIDRTEQILAETARPYDGVQTACLDAGVPNNGVGYGVVDAYAAVQAALALP</sequence>
<dbReference type="Pfam" id="PF00082">
    <property type="entry name" value="Peptidase_S8"/>
    <property type="match status" value="1"/>
</dbReference>
<dbReference type="Gene3D" id="3.50.30.30">
    <property type="match status" value="1"/>
</dbReference>